<name>K5X7K2_PHACS</name>
<evidence type="ECO:0000256" key="2">
    <source>
        <dbReference type="ARBA" id="ARBA00022737"/>
    </source>
</evidence>
<dbReference type="AlphaFoldDB" id="K5X7K2"/>
<dbReference type="SMART" id="SM00320">
    <property type="entry name" value="WD40"/>
    <property type="match status" value="6"/>
</dbReference>
<dbReference type="Gene3D" id="2.130.10.10">
    <property type="entry name" value="YVTN repeat-like/Quinoprotein amine dehydrogenase"/>
    <property type="match status" value="2"/>
</dbReference>
<sequence>MLETTGAETVIASDDDVKSIVGGDRVVDFASYLRQVQPPVQVDGTLGLLCIEDVISHERKRTLARRNITSADRSEWPDVTLDGAGHPGDRHVFIGPTKAKVRQMKLRQLIFANPRDPSASCKHFSLSPDGNLLAVSFRGSDILVWRIFDGLLVQRLHHQGHMEPVLFLEFSPNNHSLVTGSEDATAIIWNIRDDHALLRLRLEGHRGAVRRVVYAPHGALIATISDGDESVKIWNASTGACLHSFDVEQNVWQVAFSLDGSRVYINIHDSYLIYDTQTYTPIAEVRHDNCEMSVSQQGDRIITGSRDDRVKIWSATTGKKLLTINYPRKLSYPVAFSPDGAEVLAACDAGKTAVTFDSWTGQLHHVHELSMVLNHASYSAHGDYVALEESRGSLCICDAKSGVFLARFEQLGDEGHRRDGPRFVLSGQNLVVALARPMSSSPGARSIPQGLLLMYTANLRMGDDQVKSARREQKPCI</sequence>
<feature type="repeat" description="WD" evidence="3">
    <location>
        <begin position="292"/>
        <end position="323"/>
    </location>
</feature>
<dbReference type="RefSeq" id="XP_007391399.1">
    <property type="nucleotide sequence ID" value="XM_007391337.1"/>
</dbReference>
<dbReference type="PROSITE" id="PS50082">
    <property type="entry name" value="WD_REPEATS_2"/>
    <property type="match status" value="3"/>
</dbReference>
<dbReference type="InterPro" id="IPR036322">
    <property type="entry name" value="WD40_repeat_dom_sf"/>
</dbReference>
<dbReference type="Pfam" id="PF13360">
    <property type="entry name" value="PQQ_2"/>
    <property type="match status" value="1"/>
</dbReference>
<dbReference type="GeneID" id="18910738"/>
<dbReference type="InterPro" id="IPR002372">
    <property type="entry name" value="PQQ_rpt_dom"/>
</dbReference>
<dbReference type="InterPro" id="IPR001680">
    <property type="entry name" value="WD40_rpt"/>
</dbReference>
<keyword evidence="1 3" id="KW-0853">WD repeat</keyword>
<keyword evidence="2" id="KW-0677">Repeat</keyword>
<dbReference type="GO" id="GO:1990234">
    <property type="term" value="C:transferase complex"/>
    <property type="evidence" value="ECO:0007669"/>
    <property type="project" value="UniProtKB-ARBA"/>
</dbReference>
<dbReference type="SUPFAM" id="SSF50978">
    <property type="entry name" value="WD40 repeat-like"/>
    <property type="match status" value="1"/>
</dbReference>
<protein>
    <recommendedName>
        <fullName evidence="4">Pyrrolo-quinoline quinone repeat domain-containing protein</fullName>
    </recommendedName>
</protein>
<keyword evidence="6" id="KW-1185">Reference proteome</keyword>
<accession>K5X7K2</accession>
<dbReference type="HOGENOM" id="CLU_000288_57_36_1"/>
<dbReference type="Pfam" id="PF00400">
    <property type="entry name" value="WD40"/>
    <property type="match status" value="2"/>
</dbReference>
<reference evidence="5 6" key="1">
    <citation type="journal article" date="2012" name="BMC Genomics">
        <title>Comparative genomics of the white-rot fungi, Phanerochaete carnosa and P. chrysosporium, to elucidate the genetic basis of the distinct wood types they colonize.</title>
        <authorList>
            <person name="Suzuki H."/>
            <person name="MacDonald J."/>
            <person name="Syed K."/>
            <person name="Salamov A."/>
            <person name="Hori C."/>
            <person name="Aerts A."/>
            <person name="Henrissat B."/>
            <person name="Wiebenga A."/>
            <person name="vanKuyk P.A."/>
            <person name="Barry K."/>
            <person name="Lindquist E."/>
            <person name="LaButti K."/>
            <person name="Lapidus A."/>
            <person name="Lucas S."/>
            <person name="Coutinho P."/>
            <person name="Gong Y."/>
            <person name="Samejima M."/>
            <person name="Mahadevan R."/>
            <person name="Abou-Zaid M."/>
            <person name="de Vries R.P."/>
            <person name="Igarashi K."/>
            <person name="Yadav J.S."/>
            <person name="Grigoriev I.V."/>
            <person name="Master E.R."/>
        </authorList>
    </citation>
    <scope>NUCLEOTIDE SEQUENCE [LARGE SCALE GENOMIC DNA]</scope>
    <source>
        <strain evidence="5 6">HHB-10118-sp</strain>
    </source>
</reference>
<organism evidence="5 6">
    <name type="scientific">Phanerochaete carnosa (strain HHB-10118-sp)</name>
    <name type="common">White-rot fungus</name>
    <name type="synonym">Peniophora carnosa</name>
    <dbReference type="NCBI Taxonomy" id="650164"/>
    <lineage>
        <taxon>Eukaryota</taxon>
        <taxon>Fungi</taxon>
        <taxon>Dikarya</taxon>
        <taxon>Basidiomycota</taxon>
        <taxon>Agaricomycotina</taxon>
        <taxon>Agaricomycetes</taxon>
        <taxon>Polyporales</taxon>
        <taxon>Phanerochaetaceae</taxon>
        <taxon>Phanerochaete</taxon>
    </lineage>
</organism>
<dbReference type="InParanoid" id="K5X7K2"/>
<feature type="repeat" description="WD" evidence="3">
    <location>
        <begin position="158"/>
        <end position="199"/>
    </location>
</feature>
<evidence type="ECO:0000313" key="5">
    <source>
        <dbReference type="EMBL" id="EKM58807.1"/>
    </source>
</evidence>
<proteinExistence type="predicted"/>
<evidence type="ECO:0000256" key="3">
    <source>
        <dbReference type="PROSITE-ProRule" id="PRU00221"/>
    </source>
</evidence>
<evidence type="ECO:0000259" key="4">
    <source>
        <dbReference type="Pfam" id="PF13360"/>
    </source>
</evidence>
<dbReference type="InterPro" id="IPR015943">
    <property type="entry name" value="WD40/YVTN_repeat-like_dom_sf"/>
</dbReference>
<dbReference type="InterPro" id="IPR019775">
    <property type="entry name" value="WD40_repeat_CS"/>
</dbReference>
<evidence type="ECO:0000313" key="6">
    <source>
        <dbReference type="Proteomes" id="UP000008370"/>
    </source>
</evidence>
<dbReference type="PANTHER" id="PTHR22847">
    <property type="entry name" value="WD40 REPEAT PROTEIN"/>
    <property type="match status" value="1"/>
</dbReference>
<dbReference type="EMBL" id="JH930469">
    <property type="protein sequence ID" value="EKM58807.1"/>
    <property type="molecule type" value="Genomic_DNA"/>
</dbReference>
<feature type="repeat" description="WD" evidence="3">
    <location>
        <begin position="202"/>
        <end position="244"/>
    </location>
</feature>
<feature type="domain" description="Pyrrolo-quinoline quinone repeat" evidence="4">
    <location>
        <begin position="294"/>
        <end position="407"/>
    </location>
</feature>
<dbReference type="STRING" id="650164.K5X7K2"/>
<dbReference type="PROSITE" id="PS00678">
    <property type="entry name" value="WD_REPEATS_1"/>
    <property type="match status" value="2"/>
</dbReference>
<dbReference type="OrthoDB" id="6262491at2759"/>
<gene>
    <name evidence="5" type="ORF">PHACADRAFT_191141</name>
</gene>
<dbReference type="KEGG" id="pco:PHACADRAFT_191141"/>
<dbReference type="PROSITE" id="PS50294">
    <property type="entry name" value="WD_REPEATS_REGION"/>
    <property type="match status" value="1"/>
</dbReference>
<evidence type="ECO:0000256" key="1">
    <source>
        <dbReference type="ARBA" id="ARBA00022574"/>
    </source>
</evidence>
<dbReference type="Proteomes" id="UP000008370">
    <property type="component" value="Unassembled WGS sequence"/>
</dbReference>
<dbReference type="PANTHER" id="PTHR22847:SF637">
    <property type="entry name" value="WD REPEAT DOMAIN 5B"/>
    <property type="match status" value="1"/>
</dbReference>